<dbReference type="PANTHER" id="PTHR30118:SF15">
    <property type="entry name" value="TRANSCRIPTIONAL REGULATORY PROTEIN"/>
    <property type="match status" value="1"/>
</dbReference>
<dbReference type="PANTHER" id="PTHR30118">
    <property type="entry name" value="HTH-TYPE TRANSCRIPTIONAL REGULATOR LEUO-RELATED"/>
    <property type="match status" value="1"/>
</dbReference>
<dbReference type="SUPFAM" id="SSF53850">
    <property type="entry name" value="Periplasmic binding protein-like II"/>
    <property type="match status" value="1"/>
</dbReference>
<dbReference type="InterPro" id="IPR005119">
    <property type="entry name" value="LysR_subst-bd"/>
</dbReference>
<dbReference type="Proteomes" id="UP000626026">
    <property type="component" value="Unassembled WGS sequence"/>
</dbReference>
<keyword evidence="2" id="KW-0805">Transcription regulation</keyword>
<dbReference type="CDD" id="cd08465">
    <property type="entry name" value="PBP2_ToxR"/>
    <property type="match status" value="1"/>
</dbReference>
<dbReference type="PROSITE" id="PS50931">
    <property type="entry name" value="HTH_LYSR"/>
    <property type="match status" value="1"/>
</dbReference>
<comment type="caution">
    <text evidence="6">The sequence shown here is derived from an EMBL/GenBank/DDBJ whole genome shotgun (WGS) entry which is preliminary data.</text>
</comment>
<accession>A0ABR7RJ39</accession>
<dbReference type="InterPro" id="IPR050389">
    <property type="entry name" value="LysR-type_TF"/>
</dbReference>
<dbReference type="Gene3D" id="1.10.10.10">
    <property type="entry name" value="Winged helix-like DNA-binding domain superfamily/Winged helix DNA-binding domain"/>
    <property type="match status" value="1"/>
</dbReference>
<organism evidence="6 7">
    <name type="scientific">Teichococcus aerophilus</name>
    <dbReference type="NCBI Taxonomy" id="1224513"/>
    <lineage>
        <taxon>Bacteria</taxon>
        <taxon>Pseudomonadati</taxon>
        <taxon>Pseudomonadota</taxon>
        <taxon>Alphaproteobacteria</taxon>
        <taxon>Acetobacterales</taxon>
        <taxon>Roseomonadaceae</taxon>
        <taxon>Roseomonas</taxon>
    </lineage>
</organism>
<dbReference type="InterPro" id="IPR036388">
    <property type="entry name" value="WH-like_DNA-bd_sf"/>
</dbReference>
<dbReference type="Gene3D" id="3.40.190.10">
    <property type="entry name" value="Periplasmic binding protein-like II"/>
    <property type="match status" value="2"/>
</dbReference>
<evidence type="ECO:0000256" key="3">
    <source>
        <dbReference type="ARBA" id="ARBA00023125"/>
    </source>
</evidence>
<sequence length="298" mass="32594">MNSLQSVDLNLLVVLEALLAERHVSRAATRLNKSQPAVSHALGRLRALLGDPLLVRRAGQLQPTARALELAPQLSEALHRMRQLLGPSRFDPATARRVFRLAMSDYGSAVLLPGLMRRLRRQAPGIDLMISQTGREGMLSQVMEGEIDLALAVCPDAPQGLHCQTLFQEEFVCVADAATPAAVELEAYLARPHASVALRPDMPKEVDLALAAIGRSRHVALVLPHWGPATRVVAGTDLVLTVARRILPARPEAEGLRVFPPPFAIPGFAFQQVWHPRRDGDAAHRWLREAIMELGAEL</sequence>
<evidence type="ECO:0000256" key="4">
    <source>
        <dbReference type="ARBA" id="ARBA00023163"/>
    </source>
</evidence>
<keyword evidence="4" id="KW-0804">Transcription</keyword>
<comment type="similarity">
    <text evidence="1">Belongs to the LysR transcriptional regulatory family.</text>
</comment>
<keyword evidence="3" id="KW-0238">DNA-binding</keyword>
<gene>
    <name evidence="6" type="ORF">IBL26_06935</name>
</gene>
<evidence type="ECO:0000313" key="6">
    <source>
        <dbReference type="EMBL" id="MBC9206567.1"/>
    </source>
</evidence>
<evidence type="ECO:0000259" key="5">
    <source>
        <dbReference type="PROSITE" id="PS50931"/>
    </source>
</evidence>
<evidence type="ECO:0000313" key="7">
    <source>
        <dbReference type="Proteomes" id="UP000626026"/>
    </source>
</evidence>
<dbReference type="SUPFAM" id="SSF46785">
    <property type="entry name" value="Winged helix' DNA-binding domain"/>
    <property type="match status" value="1"/>
</dbReference>
<dbReference type="InterPro" id="IPR000847">
    <property type="entry name" value="LysR_HTH_N"/>
</dbReference>
<dbReference type="EMBL" id="JACTVA010000008">
    <property type="protein sequence ID" value="MBC9206567.1"/>
    <property type="molecule type" value="Genomic_DNA"/>
</dbReference>
<protein>
    <submittedName>
        <fullName evidence="6">LysR family transcriptional regulator</fullName>
    </submittedName>
</protein>
<dbReference type="Pfam" id="PF00126">
    <property type="entry name" value="HTH_1"/>
    <property type="match status" value="1"/>
</dbReference>
<proteinExistence type="inferred from homology"/>
<name>A0ABR7RJ39_9PROT</name>
<reference evidence="6 7" key="1">
    <citation type="journal article" date="2013" name="Int. J. Syst. Evol. Microbiol.">
        <title>Roseomonas aerophila sp. nov., isolated from air.</title>
        <authorList>
            <person name="Kim S.J."/>
            <person name="Weon H.Y."/>
            <person name="Ahn J.H."/>
            <person name="Hong S.B."/>
            <person name="Seok S.J."/>
            <person name="Whang K.S."/>
            <person name="Kwon S.W."/>
        </authorList>
    </citation>
    <scope>NUCLEOTIDE SEQUENCE [LARGE SCALE GENOMIC DNA]</scope>
    <source>
        <strain evidence="6 7">NBRC 108923</strain>
    </source>
</reference>
<feature type="domain" description="HTH lysR-type" evidence="5">
    <location>
        <begin position="7"/>
        <end position="64"/>
    </location>
</feature>
<keyword evidence="7" id="KW-1185">Reference proteome</keyword>
<dbReference type="PRINTS" id="PR00039">
    <property type="entry name" value="HTHLYSR"/>
</dbReference>
<dbReference type="Pfam" id="PF03466">
    <property type="entry name" value="LysR_substrate"/>
    <property type="match status" value="1"/>
</dbReference>
<evidence type="ECO:0000256" key="2">
    <source>
        <dbReference type="ARBA" id="ARBA00023015"/>
    </source>
</evidence>
<dbReference type="InterPro" id="IPR036390">
    <property type="entry name" value="WH_DNA-bd_sf"/>
</dbReference>
<evidence type="ECO:0000256" key="1">
    <source>
        <dbReference type="ARBA" id="ARBA00009437"/>
    </source>
</evidence>